<dbReference type="AlphaFoldDB" id="A0AA38RQX6"/>
<dbReference type="PANTHER" id="PTHR31001">
    <property type="entry name" value="UNCHARACTERIZED TRANSCRIPTIONAL REGULATORY PROTEIN"/>
    <property type="match status" value="1"/>
</dbReference>
<dbReference type="PANTHER" id="PTHR31001:SF49">
    <property type="entry name" value="ZN(II)2CYS6 TRANSCRIPTION FACTOR (EUROFUNG)"/>
    <property type="match status" value="1"/>
</dbReference>
<gene>
    <name evidence="4" type="ORF">NKR19_g5861</name>
</gene>
<keyword evidence="2" id="KW-0539">Nucleus</keyword>
<dbReference type="SMART" id="SM00906">
    <property type="entry name" value="Fungal_trans"/>
    <property type="match status" value="1"/>
</dbReference>
<feature type="domain" description="Xylanolytic transcriptional activator regulatory" evidence="3">
    <location>
        <begin position="185"/>
        <end position="259"/>
    </location>
</feature>
<evidence type="ECO:0000256" key="2">
    <source>
        <dbReference type="ARBA" id="ARBA00023242"/>
    </source>
</evidence>
<dbReference type="Pfam" id="PF04082">
    <property type="entry name" value="Fungal_trans"/>
    <property type="match status" value="1"/>
</dbReference>
<dbReference type="InterPro" id="IPR007219">
    <property type="entry name" value="XnlR_reg_dom"/>
</dbReference>
<dbReference type="EMBL" id="JANBVN010000084">
    <property type="protein sequence ID" value="KAJ9148815.1"/>
    <property type="molecule type" value="Genomic_DNA"/>
</dbReference>
<organism evidence="4 5">
    <name type="scientific">Coniochaeta hoffmannii</name>
    <dbReference type="NCBI Taxonomy" id="91930"/>
    <lineage>
        <taxon>Eukaryota</taxon>
        <taxon>Fungi</taxon>
        <taxon>Dikarya</taxon>
        <taxon>Ascomycota</taxon>
        <taxon>Pezizomycotina</taxon>
        <taxon>Sordariomycetes</taxon>
        <taxon>Sordariomycetidae</taxon>
        <taxon>Coniochaetales</taxon>
        <taxon>Coniochaetaceae</taxon>
        <taxon>Coniochaeta</taxon>
    </lineage>
</organism>
<proteinExistence type="predicted"/>
<comment type="caution">
    <text evidence="4">The sequence shown here is derived from an EMBL/GenBank/DDBJ whole genome shotgun (WGS) entry which is preliminary data.</text>
</comment>
<accession>A0AA38RQX6</accession>
<evidence type="ECO:0000313" key="4">
    <source>
        <dbReference type="EMBL" id="KAJ9148815.1"/>
    </source>
</evidence>
<evidence type="ECO:0000313" key="5">
    <source>
        <dbReference type="Proteomes" id="UP001174691"/>
    </source>
</evidence>
<dbReference type="GO" id="GO:0006351">
    <property type="term" value="P:DNA-templated transcription"/>
    <property type="evidence" value="ECO:0007669"/>
    <property type="project" value="InterPro"/>
</dbReference>
<evidence type="ECO:0000259" key="3">
    <source>
        <dbReference type="SMART" id="SM00906"/>
    </source>
</evidence>
<evidence type="ECO:0000256" key="1">
    <source>
        <dbReference type="ARBA" id="ARBA00004123"/>
    </source>
</evidence>
<reference evidence="4" key="1">
    <citation type="submission" date="2022-07" db="EMBL/GenBank/DDBJ databases">
        <title>Fungi with potential for degradation of polypropylene.</title>
        <authorList>
            <person name="Gostincar C."/>
        </authorList>
    </citation>
    <scope>NUCLEOTIDE SEQUENCE</scope>
    <source>
        <strain evidence="4">EXF-13287</strain>
    </source>
</reference>
<dbReference type="GO" id="GO:0008270">
    <property type="term" value="F:zinc ion binding"/>
    <property type="evidence" value="ECO:0007669"/>
    <property type="project" value="InterPro"/>
</dbReference>
<dbReference type="CDD" id="cd12148">
    <property type="entry name" value="fungal_TF_MHR"/>
    <property type="match status" value="1"/>
</dbReference>
<protein>
    <submittedName>
        <fullName evidence="4">Transcription factor</fullName>
    </submittedName>
</protein>
<sequence>MGKLNITDDRAVYTGSSHWVTILEDIRRLKDELSADNDDESTIAASHAPTPFEEDILGMLPPRKAVDRQVSHFFNAFDMAPFIIHRKTFLAEYANFWHNPSAAPIMWVGLLFAVLGISVLLQQQDFGSPGLGSAEVRNRLETYRSATIHCLVAGDYLQQSSYTMETLSLHFALDHNYNTDTHIGNWFLLGLVIRIAMRMGLHRDPSHWPNLRPLQAELRRRIWITLYQMDVFTSTQVGLPRIIKDSQCDTRPPAHLFEHDLGLEHNELPPERPRDEPTALLFIIERDAIIKVAAEIYDTTEAGPPSPATIAVLDAKIRRGVEEMPAWLKYRTPEASVAENPITILQQIFMDILVNKAIYLLHRRSFMKGAGGDDSARSDEICIEAALAILAHQRRMSEETQPGGLMFSVRWKVSSSLNHELLQATMMLCFALSRSNDGGGASCEALPRRDDIVEALTHARSHWEEIADQSVDARKATQAIAAVLRRDSDGSTAQPKYQAGAGESFQDVDPCLAADFARFAPVSDIGGEPNYFGDFDYGPGMAAVGLDPSFFTVDNDLPTFESMLDEFVAGQSKM</sequence>
<dbReference type="Proteomes" id="UP001174691">
    <property type="component" value="Unassembled WGS sequence"/>
</dbReference>
<dbReference type="InterPro" id="IPR050613">
    <property type="entry name" value="Sec_Metabolite_Reg"/>
</dbReference>
<dbReference type="GO" id="GO:0003677">
    <property type="term" value="F:DNA binding"/>
    <property type="evidence" value="ECO:0007669"/>
    <property type="project" value="InterPro"/>
</dbReference>
<comment type="subcellular location">
    <subcellularLocation>
        <location evidence="1">Nucleus</location>
    </subcellularLocation>
</comment>
<name>A0AA38RQX6_9PEZI</name>
<keyword evidence="5" id="KW-1185">Reference proteome</keyword>
<dbReference type="GO" id="GO:0005634">
    <property type="term" value="C:nucleus"/>
    <property type="evidence" value="ECO:0007669"/>
    <property type="project" value="UniProtKB-SubCell"/>
</dbReference>